<organism evidence="2">
    <name type="scientific">freshwater metagenome</name>
    <dbReference type="NCBI Taxonomy" id="449393"/>
    <lineage>
        <taxon>unclassified sequences</taxon>
        <taxon>metagenomes</taxon>
        <taxon>ecological metagenomes</taxon>
    </lineage>
</organism>
<dbReference type="Gene3D" id="3.30.70.100">
    <property type="match status" value="1"/>
</dbReference>
<accession>A0A6J5YTQ0</accession>
<evidence type="ECO:0000259" key="1">
    <source>
        <dbReference type="PROSITE" id="PS51725"/>
    </source>
</evidence>
<gene>
    <name evidence="2" type="ORF">UFOPK3820_00387</name>
</gene>
<dbReference type="AlphaFoldDB" id="A0A6J5YTQ0"/>
<evidence type="ECO:0000313" key="2">
    <source>
        <dbReference type="EMBL" id="CAB4333524.1"/>
    </source>
</evidence>
<dbReference type="EMBL" id="CAESAB010000009">
    <property type="protein sequence ID" value="CAB4333524.1"/>
    <property type="molecule type" value="Genomic_DNA"/>
</dbReference>
<dbReference type="PROSITE" id="PS51725">
    <property type="entry name" value="ABM"/>
    <property type="match status" value="1"/>
</dbReference>
<protein>
    <submittedName>
        <fullName evidence="2">Unannotated protein</fullName>
    </submittedName>
</protein>
<feature type="domain" description="ABM" evidence="1">
    <location>
        <begin position="4"/>
        <end position="92"/>
    </location>
</feature>
<proteinExistence type="predicted"/>
<dbReference type="Pfam" id="PF03992">
    <property type="entry name" value="ABM"/>
    <property type="match status" value="1"/>
</dbReference>
<dbReference type="InterPro" id="IPR011008">
    <property type="entry name" value="Dimeric_a/b-barrel"/>
</dbReference>
<sequence>MQKVFLFVTISVKDGKFDEFVAGLSKHIAVIRTEQGCEFIDIYRDTQQLNVVNVWEIWSTRADWDAHMVNENSKTWHSVAADLVHGETITVMDAI</sequence>
<dbReference type="SUPFAM" id="SSF54909">
    <property type="entry name" value="Dimeric alpha+beta barrel"/>
    <property type="match status" value="1"/>
</dbReference>
<reference evidence="2" key="1">
    <citation type="submission" date="2020-05" db="EMBL/GenBank/DDBJ databases">
        <authorList>
            <person name="Chiriac C."/>
            <person name="Salcher M."/>
            <person name="Ghai R."/>
            <person name="Kavagutti S V."/>
        </authorList>
    </citation>
    <scope>NUCLEOTIDE SEQUENCE</scope>
</reference>
<dbReference type="InterPro" id="IPR007138">
    <property type="entry name" value="ABM_dom"/>
</dbReference>
<name>A0A6J5YTQ0_9ZZZZ</name>